<proteinExistence type="predicted"/>
<dbReference type="GO" id="GO:0043161">
    <property type="term" value="P:proteasome-mediated ubiquitin-dependent protein catabolic process"/>
    <property type="evidence" value="ECO:0007669"/>
    <property type="project" value="TreeGrafter"/>
</dbReference>
<evidence type="ECO:0000313" key="3">
    <source>
        <dbReference type="Proteomes" id="UP000030750"/>
    </source>
</evidence>
<keyword evidence="3" id="KW-1185">Reference proteome</keyword>
<evidence type="ECO:0000313" key="2">
    <source>
        <dbReference type="EMBL" id="CDJ52480.1"/>
    </source>
</evidence>
<dbReference type="Proteomes" id="UP000030750">
    <property type="component" value="Unassembled WGS sequence"/>
</dbReference>
<reference evidence="2" key="1">
    <citation type="submission" date="2013-10" db="EMBL/GenBank/DDBJ databases">
        <title>Genomic analysis of the causative agents of coccidiosis in chickens.</title>
        <authorList>
            <person name="Reid A.J."/>
            <person name="Blake D."/>
            <person name="Billington K."/>
            <person name="Browne H."/>
            <person name="Dunn M."/>
            <person name="Hung S."/>
            <person name="Kawahara F."/>
            <person name="Miranda-Saavedra D."/>
            <person name="Mourier T."/>
            <person name="Nagra H."/>
            <person name="Otto T.D."/>
            <person name="Rawlings N."/>
            <person name="Sanchez A."/>
            <person name="Sanders M."/>
            <person name="Subramaniam C."/>
            <person name="Tay Y."/>
            <person name="Dear P."/>
            <person name="Doerig C."/>
            <person name="Gruber A."/>
            <person name="Parkinson J."/>
            <person name="Shirley M."/>
            <person name="Wan K.L."/>
            <person name="Berriman M."/>
            <person name="Tomley F."/>
            <person name="Pain A."/>
        </authorList>
    </citation>
    <scope>NUCLEOTIDE SEQUENCE [LARGE SCALE GENOMIC DNA]</scope>
    <source>
        <strain evidence="2">Houghton</strain>
    </source>
</reference>
<dbReference type="EMBL" id="HG713141">
    <property type="protein sequence ID" value="CDJ52480.1"/>
    <property type="molecule type" value="Genomic_DNA"/>
</dbReference>
<dbReference type="VEuPathDB" id="ToxoDB:EBH_0003990"/>
<dbReference type="InterPro" id="IPR019585">
    <property type="entry name" value="Rpn7/CSN1"/>
</dbReference>
<accession>U6LXG8</accession>
<keyword evidence="1" id="KW-0175">Coiled coil</keyword>
<gene>
    <name evidence="2" type="ORF">EBH_0003990</name>
</gene>
<name>U6LXG8_9EIME</name>
<feature type="coiled-coil region" evidence="1">
    <location>
        <begin position="77"/>
        <end position="113"/>
    </location>
</feature>
<organism evidence="2 3">
    <name type="scientific">Eimeria brunetti</name>
    <dbReference type="NCBI Taxonomy" id="51314"/>
    <lineage>
        <taxon>Eukaryota</taxon>
        <taxon>Sar</taxon>
        <taxon>Alveolata</taxon>
        <taxon>Apicomplexa</taxon>
        <taxon>Conoidasida</taxon>
        <taxon>Coccidia</taxon>
        <taxon>Eucoccidiorida</taxon>
        <taxon>Eimeriorina</taxon>
        <taxon>Eimeriidae</taxon>
        <taxon>Eimeria</taxon>
    </lineage>
</organism>
<keyword evidence="2" id="KW-0647">Proteasome</keyword>
<evidence type="ECO:0000256" key="1">
    <source>
        <dbReference type="SAM" id="Coils"/>
    </source>
</evidence>
<protein>
    <submittedName>
        <fullName evidence="2">26S proteasome non-ATPase regulatory subunit, putative</fullName>
    </submittedName>
</protein>
<dbReference type="GO" id="GO:0000502">
    <property type="term" value="C:proteasome complex"/>
    <property type="evidence" value="ECO:0007669"/>
    <property type="project" value="UniProtKB-KW"/>
</dbReference>
<dbReference type="AlphaFoldDB" id="U6LXG8"/>
<dbReference type="PANTHER" id="PTHR14145:SF1">
    <property type="entry name" value="26S PROTEASOME NON-ATPASE REGULATORY SUBUNIT 6"/>
    <property type="match status" value="1"/>
</dbReference>
<sequence length="160" mass="18464">MEKADSKADPSQMDPNEVEALYPCCDIALWWHELQLPENDTTPERRAEAKAKLMQQIETNAMAPLYRKAIEEFGWPADEEKIKAMEQQQEKELEELERRLTEAQEKYGDTETHAVEVYKTAYKKSVGVGCRLDITLTLLRIGFVFKDTKLVQENLANAKE</sequence>
<dbReference type="OrthoDB" id="354400at2759"/>
<dbReference type="PANTHER" id="PTHR14145">
    <property type="entry name" value="26S PROTESOME SUBUNIT 6"/>
    <property type="match status" value="1"/>
</dbReference>
<reference evidence="2" key="2">
    <citation type="submission" date="2013-10" db="EMBL/GenBank/DDBJ databases">
        <authorList>
            <person name="Aslett M."/>
        </authorList>
    </citation>
    <scope>NUCLEOTIDE SEQUENCE [LARGE SCALE GENOMIC DNA]</scope>
    <source>
        <strain evidence="2">Houghton</strain>
    </source>
</reference>